<feature type="transmembrane region" description="Helical" evidence="1">
    <location>
        <begin position="204"/>
        <end position="221"/>
    </location>
</feature>
<evidence type="ECO:0000313" key="2">
    <source>
        <dbReference type="EMBL" id="MCA6074740.1"/>
    </source>
</evidence>
<feature type="transmembrane region" description="Helical" evidence="1">
    <location>
        <begin position="170"/>
        <end position="189"/>
    </location>
</feature>
<dbReference type="EMBL" id="JAIXNE010000002">
    <property type="protein sequence ID" value="MCA6074740.1"/>
    <property type="molecule type" value="Genomic_DNA"/>
</dbReference>
<protein>
    <submittedName>
        <fullName evidence="4">Sodium-dependent bicarbonate transport family permease</fullName>
    </submittedName>
</protein>
<dbReference type="EMBL" id="JAIXNE010000003">
    <property type="protein sequence ID" value="MCA6075917.1"/>
    <property type="molecule type" value="Genomic_DNA"/>
</dbReference>
<keyword evidence="1" id="KW-0472">Membrane</keyword>
<feature type="transmembrane region" description="Helical" evidence="1">
    <location>
        <begin position="39"/>
        <end position="55"/>
    </location>
</feature>
<feature type="transmembrane region" description="Helical" evidence="1">
    <location>
        <begin position="264"/>
        <end position="286"/>
    </location>
</feature>
<reference evidence="4" key="1">
    <citation type="submission" date="2021-09" db="EMBL/GenBank/DDBJ databases">
        <title>Fulvivirga sp. isolated from coastal sediment.</title>
        <authorList>
            <person name="Yu H."/>
        </authorList>
    </citation>
    <scope>NUCLEOTIDE SEQUENCE</scope>
    <source>
        <strain evidence="4">1062</strain>
    </source>
</reference>
<feature type="transmembrane region" description="Helical" evidence="1">
    <location>
        <begin position="131"/>
        <end position="149"/>
    </location>
</feature>
<dbReference type="InterPro" id="IPR010293">
    <property type="entry name" value="Sbt_1"/>
</dbReference>
<dbReference type="AlphaFoldDB" id="A0A9X1KYF4"/>
<feature type="transmembrane region" description="Helical" evidence="1">
    <location>
        <begin position="67"/>
        <end position="88"/>
    </location>
</feature>
<gene>
    <name evidence="2" type="ORF">LDX50_07650</name>
    <name evidence="3" type="ORF">LDX50_13620</name>
    <name evidence="4" type="ORF">LDX50_19340</name>
</gene>
<proteinExistence type="predicted"/>
<evidence type="ECO:0000313" key="3">
    <source>
        <dbReference type="EMBL" id="MCA6075917.1"/>
    </source>
</evidence>
<evidence type="ECO:0000256" key="1">
    <source>
        <dbReference type="SAM" id="Phobius"/>
    </source>
</evidence>
<dbReference type="PANTHER" id="PTHR40400">
    <property type="entry name" value="SLR1512 PROTEIN"/>
    <property type="match status" value="1"/>
</dbReference>
<dbReference type="Proteomes" id="UP001139409">
    <property type="component" value="Unassembled WGS sequence"/>
</dbReference>
<organism evidence="4 5">
    <name type="scientific">Fulvivirga sedimenti</name>
    <dbReference type="NCBI Taxonomy" id="2879465"/>
    <lineage>
        <taxon>Bacteria</taxon>
        <taxon>Pseudomonadati</taxon>
        <taxon>Bacteroidota</taxon>
        <taxon>Cytophagia</taxon>
        <taxon>Cytophagales</taxon>
        <taxon>Fulvivirgaceae</taxon>
        <taxon>Fulvivirga</taxon>
    </lineage>
</organism>
<dbReference type="EMBL" id="JAIXNE010000004">
    <property type="protein sequence ID" value="MCA6077045.1"/>
    <property type="molecule type" value="Genomic_DNA"/>
</dbReference>
<name>A0A9X1KYF4_9BACT</name>
<evidence type="ECO:0000313" key="5">
    <source>
        <dbReference type="Proteomes" id="UP001139409"/>
    </source>
</evidence>
<feature type="transmembrane region" description="Helical" evidence="1">
    <location>
        <begin position="293"/>
        <end position="315"/>
    </location>
</feature>
<sequence length="325" mass="35139">MSSDILIQNLLNPAVLFFFLGLLAVFIRSDLEIPQPIPKFLSLYLLLSIGVKGGVELSHSGITSHVMTTLGIAVFMSLLVPLYSFYILKKRVSIYDAGAIAATYGSISAVTFITATSFLKDLNIEYGGHMVAAMALMESPAIIVGVLLINIYRKDKNDEETSYGSIIKEALTNGSVVLILGSLIIGLLGGERTEQALEPFTGDIFKGMLAFFLLDMGLLAGKRIRSLRKAGSFLILFSLIIPVINAAIGIALCQLFHINIGDSLLLVVLLASASYIAVPAAIRITVPEANPGLYVPMSLAITFPFNIILGIPVYYHILEYLNLHT</sequence>
<feature type="transmembrane region" description="Helical" evidence="1">
    <location>
        <begin position="233"/>
        <end position="258"/>
    </location>
</feature>
<evidence type="ECO:0000313" key="4">
    <source>
        <dbReference type="EMBL" id="MCA6077045.1"/>
    </source>
</evidence>
<dbReference type="RefSeq" id="WP_225697853.1">
    <property type="nucleotide sequence ID" value="NZ_JAIXNE010000002.1"/>
</dbReference>
<keyword evidence="1" id="KW-1133">Transmembrane helix</keyword>
<feature type="transmembrane region" description="Helical" evidence="1">
    <location>
        <begin position="100"/>
        <end position="119"/>
    </location>
</feature>
<dbReference type="PANTHER" id="PTHR40400:SF1">
    <property type="entry name" value="SLR1512 PROTEIN"/>
    <property type="match status" value="1"/>
</dbReference>
<keyword evidence="5" id="KW-1185">Reference proteome</keyword>
<dbReference type="Pfam" id="PF05982">
    <property type="entry name" value="Sbt_1"/>
    <property type="match status" value="1"/>
</dbReference>
<accession>A0A9X1KYF4</accession>
<comment type="caution">
    <text evidence="4">The sequence shown here is derived from an EMBL/GenBank/DDBJ whole genome shotgun (WGS) entry which is preliminary data.</text>
</comment>
<keyword evidence="1" id="KW-0812">Transmembrane</keyword>
<feature type="transmembrane region" description="Helical" evidence="1">
    <location>
        <begin position="6"/>
        <end position="27"/>
    </location>
</feature>